<protein>
    <submittedName>
        <fullName evidence="2">Nucleotidyltransferase domain-containing protein</fullName>
    </submittedName>
</protein>
<proteinExistence type="predicted"/>
<dbReference type="RefSeq" id="WP_164210641.1">
    <property type="nucleotide sequence ID" value="NZ_JAAGSC010000039.1"/>
</dbReference>
<keyword evidence="2" id="KW-0808">Transferase</keyword>
<name>A0A845UUQ8_9GAMM</name>
<accession>A0A845UUQ8</accession>
<comment type="caution">
    <text evidence="2">The sequence shown here is derived from an EMBL/GenBank/DDBJ whole genome shotgun (WGS) entry which is preliminary data.</text>
</comment>
<evidence type="ECO:0000313" key="2">
    <source>
        <dbReference type="EMBL" id="NDY95237.1"/>
    </source>
</evidence>
<dbReference type="SUPFAM" id="SSF81301">
    <property type="entry name" value="Nucleotidyltransferase"/>
    <property type="match status" value="1"/>
</dbReference>
<dbReference type="AlphaFoldDB" id="A0A845UUQ8"/>
<evidence type="ECO:0000313" key="3">
    <source>
        <dbReference type="Proteomes" id="UP000484885"/>
    </source>
</evidence>
<sequence length="106" mass="11639">MSKVESADFGLQAGEADRIRAVLAAHGVVEQALVYGSRARGTHRPGSDLDLVLIGPVSHQEFNQIETELDDLLLPYPLDLSVYSQIENPALLDHIRRVGRSLYSAE</sequence>
<dbReference type="Gene3D" id="3.30.460.10">
    <property type="entry name" value="Beta Polymerase, domain 2"/>
    <property type="match status" value="1"/>
</dbReference>
<dbReference type="InterPro" id="IPR041633">
    <property type="entry name" value="Polbeta"/>
</dbReference>
<dbReference type="Pfam" id="PF18765">
    <property type="entry name" value="Polbeta"/>
    <property type="match status" value="1"/>
</dbReference>
<dbReference type="EMBL" id="JAAGSC010000039">
    <property type="protein sequence ID" value="NDY95237.1"/>
    <property type="molecule type" value="Genomic_DNA"/>
</dbReference>
<keyword evidence="3" id="KW-1185">Reference proteome</keyword>
<dbReference type="CDD" id="cd05403">
    <property type="entry name" value="NT_KNTase_like"/>
    <property type="match status" value="1"/>
</dbReference>
<dbReference type="GO" id="GO:0016740">
    <property type="term" value="F:transferase activity"/>
    <property type="evidence" value="ECO:0007669"/>
    <property type="project" value="UniProtKB-KW"/>
</dbReference>
<evidence type="ECO:0000259" key="1">
    <source>
        <dbReference type="Pfam" id="PF18765"/>
    </source>
</evidence>
<dbReference type="InterPro" id="IPR043519">
    <property type="entry name" value="NT_sf"/>
</dbReference>
<feature type="domain" description="Polymerase beta nucleotidyltransferase" evidence="1">
    <location>
        <begin position="19"/>
        <end position="105"/>
    </location>
</feature>
<reference evidence="2 3" key="1">
    <citation type="submission" date="2020-02" db="EMBL/GenBank/DDBJ databases">
        <authorList>
            <person name="Zhang X.-Y."/>
        </authorList>
    </citation>
    <scope>NUCLEOTIDE SEQUENCE [LARGE SCALE GENOMIC DNA]</scope>
    <source>
        <strain evidence="2 3">C33</strain>
    </source>
</reference>
<dbReference type="Proteomes" id="UP000484885">
    <property type="component" value="Unassembled WGS sequence"/>
</dbReference>
<organism evidence="2 3">
    <name type="scientific">Wenzhouxiangella limi</name>
    <dbReference type="NCBI Taxonomy" id="2707351"/>
    <lineage>
        <taxon>Bacteria</taxon>
        <taxon>Pseudomonadati</taxon>
        <taxon>Pseudomonadota</taxon>
        <taxon>Gammaproteobacteria</taxon>
        <taxon>Chromatiales</taxon>
        <taxon>Wenzhouxiangellaceae</taxon>
        <taxon>Wenzhouxiangella</taxon>
    </lineage>
</organism>
<gene>
    <name evidence="2" type="ORF">G3I74_05785</name>
</gene>